<organism evidence="2 3">
    <name type="scientific">Ameca splendens</name>
    <dbReference type="NCBI Taxonomy" id="208324"/>
    <lineage>
        <taxon>Eukaryota</taxon>
        <taxon>Metazoa</taxon>
        <taxon>Chordata</taxon>
        <taxon>Craniata</taxon>
        <taxon>Vertebrata</taxon>
        <taxon>Euteleostomi</taxon>
        <taxon>Actinopterygii</taxon>
        <taxon>Neopterygii</taxon>
        <taxon>Teleostei</taxon>
        <taxon>Neoteleostei</taxon>
        <taxon>Acanthomorphata</taxon>
        <taxon>Ovalentaria</taxon>
        <taxon>Atherinomorphae</taxon>
        <taxon>Cyprinodontiformes</taxon>
        <taxon>Goodeidae</taxon>
        <taxon>Ameca</taxon>
    </lineage>
</organism>
<evidence type="ECO:0000313" key="2">
    <source>
        <dbReference type="EMBL" id="MEQ2292354.1"/>
    </source>
</evidence>
<proteinExistence type="predicted"/>
<reference evidence="2 3" key="1">
    <citation type="submission" date="2021-06" db="EMBL/GenBank/DDBJ databases">
        <authorList>
            <person name="Palmer J.M."/>
        </authorList>
    </citation>
    <scope>NUCLEOTIDE SEQUENCE [LARGE SCALE GENOMIC DNA]</scope>
    <source>
        <strain evidence="2 3">AS_MEX2019</strain>
        <tissue evidence="2">Muscle</tissue>
    </source>
</reference>
<dbReference type="Proteomes" id="UP001469553">
    <property type="component" value="Unassembled WGS sequence"/>
</dbReference>
<comment type="caution">
    <text evidence="2">The sequence shown here is derived from an EMBL/GenBank/DDBJ whole genome shotgun (WGS) entry which is preliminary data.</text>
</comment>
<feature type="compositionally biased region" description="Polar residues" evidence="1">
    <location>
        <begin position="52"/>
        <end position="66"/>
    </location>
</feature>
<evidence type="ECO:0000256" key="1">
    <source>
        <dbReference type="SAM" id="MobiDB-lite"/>
    </source>
</evidence>
<gene>
    <name evidence="2" type="ORF">AMECASPLE_022349</name>
</gene>
<accession>A0ABV0YFC6</accession>
<sequence length="138" mass="15644">MNINPHVNPSIFYISFFRTESRGSWCLSPGVEGQEAGYTLDRSPVHRRATQRHTGQTTMHTHTLSPRGNFRESNIFGLWEEGCIPGENPCVHGENMQTACRKIPEPSATSATNCSPVQPHINPHRYFRTIFYTNIPQC</sequence>
<evidence type="ECO:0000313" key="3">
    <source>
        <dbReference type="Proteomes" id="UP001469553"/>
    </source>
</evidence>
<feature type="region of interest" description="Disordered" evidence="1">
    <location>
        <begin position="47"/>
        <end position="66"/>
    </location>
</feature>
<name>A0ABV0YFC6_9TELE</name>
<protein>
    <submittedName>
        <fullName evidence="2">Uncharacterized protein</fullName>
    </submittedName>
</protein>
<dbReference type="EMBL" id="JAHRIP010030202">
    <property type="protein sequence ID" value="MEQ2292354.1"/>
    <property type="molecule type" value="Genomic_DNA"/>
</dbReference>
<keyword evidence="3" id="KW-1185">Reference proteome</keyword>